<dbReference type="PANTHER" id="PTHR43735:SF25">
    <property type="entry name" value="NAD(P)H DEHYDROGENASE 3"/>
    <property type="match status" value="1"/>
</dbReference>
<dbReference type="GO" id="GO:0004174">
    <property type="term" value="F:electron-transferring-flavoprotein dehydrogenase activity"/>
    <property type="evidence" value="ECO:0007669"/>
    <property type="project" value="TreeGrafter"/>
</dbReference>
<sequence>MASEPPYKKQKTSSPAEPHKIVIVGGNFAGINLAHYLLHDTLPGLQKLHPDFSYKVTLVTPNTHFFFKVTAPREIVRPDQVPEEELFPSIVENFVKYRSSFKYVRGKAVALRDADSTVIVKRDMEQEELELQWDALAIATGATPASPLWTLHDNRKETKAAIMRLHQRLAKAAASKGNKFSAVIVTGEGPLGIEVAGDVAHAYPGTRVVLMAPGERLLPSLPPQAGEDAKTALEALGVYIKLNERIVDSRPTTTNVSVMLHDGDTMSVGAYIDATGPRTLNTGWLPKAWLDEGGHVLMRDENFRIHGGPGRIYAIGEVVVGSGETAVEVDGMAATVASSIGADINTTLGGGI</sequence>
<name>A0A6A5VW17_9PLEO</name>
<dbReference type="AlphaFoldDB" id="A0A6A5VW17"/>
<dbReference type="Proteomes" id="UP000800036">
    <property type="component" value="Unassembled WGS sequence"/>
</dbReference>
<dbReference type="Gene3D" id="3.50.50.100">
    <property type="match status" value="1"/>
</dbReference>
<evidence type="ECO:0000259" key="1">
    <source>
        <dbReference type="Pfam" id="PF07992"/>
    </source>
</evidence>
<dbReference type="SUPFAM" id="SSF51905">
    <property type="entry name" value="FAD/NAD(P)-binding domain"/>
    <property type="match status" value="1"/>
</dbReference>
<organism evidence="2 3">
    <name type="scientific">Bimuria novae-zelandiae CBS 107.79</name>
    <dbReference type="NCBI Taxonomy" id="1447943"/>
    <lineage>
        <taxon>Eukaryota</taxon>
        <taxon>Fungi</taxon>
        <taxon>Dikarya</taxon>
        <taxon>Ascomycota</taxon>
        <taxon>Pezizomycotina</taxon>
        <taxon>Dothideomycetes</taxon>
        <taxon>Pleosporomycetidae</taxon>
        <taxon>Pleosporales</taxon>
        <taxon>Massarineae</taxon>
        <taxon>Didymosphaeriaceae</taxon>
        <taxon>Bimuria</taxon>
    </lineage>
</organism>
<evidence type="ECO:0000313" key="2">
    <source>
        <dbReference type="EMBL" id="KAF1979066.1"/>
    </source>
</evidence>
<dbReference type="InterPro" id="IPR036188">
    <property type="entry name" value="FAD/NAD-bd_sf"/>
</dbReference>
<dbReference type="GO" id="GO:0050660">
    <property type="term" value="F:flavin adenine dinucleotide binding"/>
    <property type="evidence" value="ECO:0007669"/>
    <property type="project" value="TreeGrafter"/>
</dbReference>
<dbReference type="Pfam" id="PF07992">
    <property type="entry name" value="Pyr_redox_2"/>
    <property type="match status" value="1"/>
</dbReference>
<proteinExistence type="predicted"/>
<dbReference type="OrthoDB" id="202203at2759"/>
<dbReference type="PANTHER" id="PTHR43735">
    <property type="entry name" value="APOPTOSIS-INDUCING FACTOR 1"/>
    <property type="match status" value="1"/>
</dbReference>
<reference evidence="2" key="1">
    <citation type="journal article" date="2020" name="Stud. Mycol.">
        <title>101 Dothideomycetes genomes: a test case for predicting lifestyles and emergence of pathogens.</title>
        <authorList>
            <person name="Haridas S."/>
            <person name="Albert R."/>
            <person name="Binder M."/>
            <person name="Bloem J."/>
            <person name="Labutti K."/>
            <person name="Salamov A."/>
            <person name="Andreopoulos B."/>
            <person name="Baker S."/>
            <person name="Barry K."/>
            <person name="Bills G."/>
            <person name="Bluhm B."/>
            <person name="Cannon C."/>
            <person name="Castanera R."/>
            <person name="Culley D."/>
            <person name="Daum C."/>
            <person name="Ezra D."/>
            <person name="Gonzalez J."/>
            <person name="Henrissat B."/>
            <person name="Kuo A."/>
            <person name="Liang C."/>
            <person name="Lipzen A."/>
            <person name="Lutzoni F."/>
            <person name="Magnuson J."/>
            <person name="Mondo S."/>
            <person name="Nolan M."/>
            <person name="Ohm R."/>
            <person name="Pangilinan J."/>
            <person name="Park H.-J."/>
            <person name="Ramirez L."/>
            <person name="Alfaro M."/>
            <person name="Sun H."/>
            <person name="Tritt A."/>
            <person name="Yoshinaga Y."/>
            <person name="Zwiers L.-H."/>
            <person name="Turgeon B."/>
            <person name="Goodwin S."/>
            <person name="Spatafora J."/>
            <person name="Crous P."/>
            <person name="Grigoriev I."/>
        </authorList>
    </citation>
    <scope>NUCLEOTIDE SEQUENCE</scope>
    <source>
        <strain evidence="2">CBS 107.79</strain>
    </source>
</reference>
<protein>
    <submittedName>
        <fullName evidence="2">FAD/NAD(P)-binding domain-containing protein</fullName>
    </submittedName>
</protein>
<dbReference type="InterPro" id="IPR023753">
    <property type="entry name" value="FAD/NAD-binding_dom"/>
</dbReference>
<accession>A0A6A5VW17</accession>
<dbReference type="GO" id="GO:0005737">
    <property type="term" value="C:cytoplasm"/>
    <property type="evidence" value="ECO:0007669"/>
    <property type="project" value="TreeGrafter"/>
</dbReference>
<keyword evidence="3" id="KW-1185">Reference proteome</keyword>
<feature type="domain" description="FAD/NAD(P)-binding" evidence="1">
    <location>
        <begin position="20"/>
        <end position="326"/>
    </location>
</feature>
<dbReference type="EMBL" id="ML976659">
    <property type="protein sequence ID" value="KAF1979066.1"/>
    <property type="molecule type" value="Genomic_DNA"/>
</dbReference>
<evidence type="ECO:0000313" key="3">
    <source>
        <dbReference type="Proteomes" id="UP000800036"/>
    </source>
</evidence>
<gene>
    <name evidence="2" type="ORF">BU23DRAFT_549727</name>
</gene>